<evidence type="ECO:0000259" key="5">
    <source>
        <dbReference type="PROSITE" id="PS50921"/>
    </source>
</evidence>
<comment type="caution">
    <text evidence="6">The sequence shown here is derived from an EMBL/GenBank/DDBJ whole genome shotgun (WGS) entry which is preliminary data.</text>
</comment>
<evidence type="ECO:0000256" key="3">
    <source>
        <dbReference type="ARBA" id="ARBA00023015"/>
    </source>
</evidence>
<dbReference type="InterPro" id="IPR036388">
    <property type="entry name" value="WH-like_DNA-bd_sf"/>
</dbReference>
<dbReference type="SMART" id="SM00065">
    <property type="entry name" value="GAF"/>
    <property type="match status" value="1"/>
</dbReference>
<protein>
    <recommendedName>
        <fullName evidence="5">ANTAR domain-containing protein</fullName>
    </recommendedName>
</protein>
<dbReference type="InterPro" id="IPR012074">
    <property type="entry name" value="GAF_ANTAR"/>
</dbReference>
<feature type="domain" description="ANTAR" evidence="5">
    <location>
        <begin position="159"/>
        <end position="220"/>
    </location>
</feature>
<dbReference type="GO" id="GO:0016301">
    <property type="term" value="F:kinase activity"/>
    <property type="evidence" value="ECO:0007669"/>
    <property type="project" value="UniProtKB-KW"/>
</dbReference>
<name>A0A0C2JP46_9ACTN</name>
<dbReference type="InterPro" id="IPR029016">
    <property type="entry name" value="GAF-like_dom_sf"/>
</dbReference>
<organism evidence="6 7">
    <name type="scientific">Streptomonospora alba</name>
    <dbReference type="NCBI Taxonomy" id="183763"/>
    <lineage>
        <taxon>Bacteria</taxon>
        <taxon>Bacillati</taxon>
        <taxon>Actinomycetota</taxon>
        <taxon>Actinomycetes</taxon>
        <taxon>Streptosporangiales</taxon>
        <taxon>Nocardiopsidaceae</taxon>
        <taxon>Streptomonospora</taxon>
    </lineage>
</organism>
<keyword evidence="3" id="KW-0805">Transcription regulation</keyword>
<dbReference type="Gene3D" id="1.10.10.10">
    <property type="entry name" value="Winged helix-like DNA-binding domain superfamily/Winged helix DNA-binding domain"/>
    <property type="match status" value="1"/>
</dbReference>
<keyword evidence="2" id="KW-0418">Kinase</keyword>
<reference evidence="7" key="1">
    <citation type="journal article" date="2015" name="Chem. Biol.">
        <title>Structure, bioactivity, and resistance mechanism of streptomonomicin, an unusual lasso Peptide from an understudied halophilic actinomycete.</title>
        <authorList>
            <person name="Metelev M."/>
            <person name="Tietz J.I."/>
            <person name="Melby J.O."/>
            <person name="Blair P.M."/>
            <person name="Zhu L."/>
            <person name="Livnat I."/>
            <person name="Severinov K."/>
            <person name="Mitchell D.A."/>
        </authorList>
    </citation>
    <scope>NUCLEOTIDE SEQUENCE [LARGE SCALE GENOMIC DNA]</scope>
    <source>
        <strain evidence="7">YIM 90003</strain>
    </source>
</reference>
<dbReference type="STRING" id="183763.LP52_12220"/>
<dbReference type="GO" id="GO:0003723">
    <property type="term" value="F:RNA binding"/>
    <property type="evidence" value="ECO:0007669"/>
    <property type="project" value="InterPro"/>
</dbReference>
<keyword evidence="7" id="KW-1185">Reference proteome</keyword>
<dbReference type="SUPFAM" id="SSF52172">
    <property type="entry name" value="CheY-like"/>
    <property type="match status" value="1"/>
</dbReference>
<dbReference type="PIRSF" id="PIRSF036625">
    <property type="entry name" value="GAF_ANTAR"/>
    <property type="match status" value="1"/>
</dbReference>
<dbReference type="OrthoDB" id="4629915at2"/>
<dbReference type="Proteomes" id="UP000031675">
    <property type="component" value="Unassembled WGS sequence"/>
</dbReference>
<accession>A0A0C2JP46</accession>
<proteinExistence type="predicted"/>
<dbReference type="Pfam" id="PF03861">
    <property type="entry name" value="ANTAR"/>
    <property type="match status" value="1"/>
</dbReference>
<dbReference type="InterPro" id="IPR003018">
    <property type="entry name" value="GAF"/>
</dbReference>
<dbReference type="PROSITE" id="PS50921">
    <property type="entry name" value="ANTAR"/>
    <property type="match status" value="1"/>
</dbReference>
<gene>
    <name evidence="6" type="ORF">LP52_12220</name>
</gene>
<keyword evidence="1" id="KW-0808">Transferase</keyword>
<evidence type="ECO:0000313" key="6">
    <source>
        <dbReference type="EMBL" id="KIH98587.1"/>
    </source>
</evidence>
<dbReference type="Pfam" id="PF13185">
    <property type="entry name" value="GAF_2"/>
    <property type="match status" value="1"/>
</dbReference>
<dbReference type="SUPFAM" id="SSF55781">
    <property type="entry name" value="GAF domain-like"/>
    <property type="match status" value="1"/>
</dbReference>
<keyword evidence="4" id="KW-0804">Transcription</keyword>
<dbReference type="InterPro" id="IPR005561">
    <property type="entry name" value="ANTAR"/>
</dbReference>
<dbReference type="SMART" id="SM01012">
    <property type="entry name" value="ANTAR"/>
    <property type="match status" value="1"/>
</dbReference>
<dbReference type="InterPro" id="IPR011006">
    <property type="entry name" value="CheY-like_superfamily"/>
</dbReference>
<evidence type="ECO:0000256" key="2">
    <source>
        <dbReference type="ARBA" id="ARBA00022777"/>
    </source>
</evidence>
<dbReference type="Gene3D" id="3.30.450.40">
    <property type="match status" value="1"/>
</dbReference>
<evidence type="ECO:0000313" key="7">
    <source>
        <dbReference type="Proteomes" id="UP000031675"/>
    </source>
</evidence>
<sequence length="228" mass="25517">MPGAHPRIFADMARELFARDSVEDVLDRIAAMAVEWIEGCDEAGILMIDRRKHEFYTPAATADLVHESDRAQAECDEGPCLDASRHEQSFRVDDMAEDPRWPCYRPRAVELGVGSMLGFELYTRDEHLGALDLYSYRPRAFGEDAPELGWVFASHAALAIAGAQREATLREGYATREEIGEAIGIVMERRRITKDQAFELIKTTSMNTNTKVRDVARNIARTGEIPGG</sequence>
<evidence type="ECO:0000256" key="1">
    <source>
        <dbReference type="ARBA" id="ARBA00022679"/>
    </source>
</evidence>
<dbReference type="EMBL" id="JROO01000022">
    <property type="protein sequence ID" value="KIH98587.1"/>
    <property type="molecule type" value="Genomic_DNA"/>
</dbReference>
<dbReference type="AlphaFoldDB" id="A0A0C2JP46"/>
<evidence type="ECO:0000256" key="4">
    <source>
        <dbReference type="ARBA" id="ARBA00023163"/>
    </source>
</evidence>